<dbReference type="RefSeq" id="WP_186975734.1">
    <property type="nucleotide sequence ID" value="NZ_JACOOH010000003.1"/>
</dbReference>
<evidence type="ECO:0008006" key="3">
    <source>
        <dbReference type="Google" id="ProtNLM"/>
    </source>
</evidence>
<protein>
    <recommendedName>
        <fullName evidence="3">FAS1 domain-containing protein</fullName>
    </recommendedName>
</protein>
<accession>A0ABR7CZN9</accession>
<name>A0ABR7CZN9_9BACT</name>
<reference evidence="1 2" key="1">
    <citation type="submission" date="2020-08" db="EMBL/GenBank/DDBJ databases">
        <title>Genome public.</title>
        <authorList>
            <person name="Liu C."/>
            <person name="Sun Q."/>
        </authorList>
    </citation>
    <scope>NUCLEOTIDE SEQUENCE [LARGE SCALE GENOMIC DNA]</scope>
    <source>
        <strain evidence="1 2">NSJ-56</strain>
    </source>
</reference>
<dbReference type="EMBL" id="JACOOH010000003">
    <property type="protein sequence ID" value="MBC5621144.1"/>
    <property type="molecule type" value="Genomic_DNA"/>
</dbReference>
<evidence type="ECO:0000313" key="1">
    <source>
        <dbReference type="EMBL" id="MBC5621144.1"/>
    </source>
</evidence>
<dbReference type="Gene3D" id="2.30.180.10">
    <property type="entry name" value="FAS1 domain"/>
    <property type="match status" value="1"/>
</dbReference>
<sequence length="227" mass="25567">MKHILILGFVCLVLGMGGCVQDNFIKSGLHNGRFDGSLLEYLKAPGHSYDWDSTARLVEQAGPDVVRLFEGKDTEHPEITFLGPTNHSIRRYMLENDIERISDMDPDVCKDLLLQCIIDGKIYRDDVPRGKYDEDEAMPGEGGKYYPTLSGSTVWLYTHQQTLQGIPDVGAVSLGVYSQSAFRDFSIASSNIEPDHCVVHSLSYNFTLGDFGEMDDWEDPDDWEDFE</sequence>
<comment type="caution">
    <text evidence="1">The sequence shown here is derived from an EMBL/GenBank/DDBJ whole genome shotgun (WGS) entry which is preliminary data.</text>
</comment>
<dbReference type="Proteomes" id="UP000646484">
    <property type="component" value="Unassembled WGS sequence"/>
</dbReference>
<dbReference type="InterPro" id="IPR036378">
    <property type="entry name" value="FAS1_dom_sf"/>
</dbReference>
<dbReference type="PROSITE" id="PS51257">
    <property type="entry name" value="PROKAR_LIPOPROTEIN"/>
    <property type="match status" value="1"/>
</dbReference>
<gene>
    <name evidence="1" type="ORF">H8S64_08540</name>
</gene>
<proteinExistence type="predicted"/>
<organism evidence="1 2">
    <name type="scientific">Butyricimonas hominis</name>
    <dbReference type="NCBI Taxonomy" id="2763032"/>
    <lineage>
        <taxon>Bacteria</taxon>
        <taxon>Pseudomonadati</taxon>
        <taxon>Bacteroidota</taxon>
        <taxon>Bacteroidia</taxon>
        <taxon>Bacteroidales</taxon>
        <taxon>Odoribacteraceae</taxon>
        <taxon>Butyricimonas</taxon>
    </lineage>
</organism>
<evidence type="ECO:0000313" key="2">
    <source>
        <dbReference type="Proteomes" id="UP000646484"/>
    </source>
</evidence>
<keyword evidence="2" id="KW-1185">Reference proteome</keyword>